<feature type="domain" description="DUF4097" evidence="1">
    <location>
        <begin position="150"/>
        <end position="343"/>
    </location>
</feature>
<dbReference type="AlphaFoldDB" id="A0AAW9DD27"/>
<dbReference type="Pfam" id="PF22564">
    <property type="entry name" value="HAAS"/>
    <property type="match status" value="1"/>
</dbReference>
<evidence type="ECO:0000313" key="2">
    <source>
        <dbReference type="EMBL" id="MDX5036738.1"/>
    </source>
</evidence>
<dbReference type="Pfam" id="PF13349">
    <property type="entry name" value="DUF4097"/>
    <property type="match status" value="1"/>
</dbReference>
<dbReference type="RefSeq" id="WP_257110367.1">
    <property type="nucleotide sequence ID" value="NZ_CP102148.1"/>
</dbReference>
<evidence type="ECO:0000259" key="1">
    <source>
        <dbReference type="Pfam" id="PF13349"/>
    </source>
</evidence>
<comment type="caution">
    <text evidence="2">The sequence shown here is derived from an EMBL/GenBank/DDBJ whole genome shotgun (WGS) entry which is preliminary data.</text>
</comment>
<protein>
    <submittedName>
        <fullName evidence="2">DUF4097 family beta strand repeat-containing protein</fullName>
    </submittedName>
</protein>
<dbReference type="EMBL" id="JAWWZK010000001">
    <property type="protein sequence ID" value="MDX5036738.1"/>
    <property type="molecule type" value="Genomic_DNA"/>
</dbReference>
<dbReference type="InterPro" id="IPR025164">
    <property type="entry name" value="Toastrack_DUF4097"/>
</dbReference>
<dbReference type="Proteomes" id="UP001270004">
    <property type="component" value="Unassembled WGS sequence"/>
</dbReference>
<gene>
    <name evidence="2" type="ORF">SHY70_00315</name>
</gene>
<accession>A0AAW9DD27</accession>
<organism evidence="2 3">
    <name type="scientific">Streptococcus suis</name>
    <dbReference type="NCBI Taxonomy" id="1307"/>
    <lineage>
        <taxon>Bacteria</taxon>
        <taxon>Bacillati</taxon>
        <taxon>Bacillota</taxon>
        <taxon>Bacilli</taxon>
        <taxon>Lactobacillales</taxon>
        <taxon>Streptococcaceae</taxon>
        <taxon>Streptococcus</taxon>
    </lineage>
</organism>
<name>A0AAW9DD27_STRSU</name>
<proteinExistence type="predicted"/>
<evidence type="ECO:0000313" key="3">
    <source>
        <dbReference type="Proteomes" id="UP001270004"/>
    </source>
</evidence>
<sequence length="370" mass="41781">MTRADYLNQLEQALFQLHPSARQEALDYFNEYFDEKDNDEEAIIELGTPDEAAKEIIANLPEDALITEKDQASPHSSKPFDFNFDFDFQFDWENFFNNFKHSAYQARERIKLTAKIEELPEFSNLQISLEDQALSVQSYDGEAVLLHNPISEDGSYQAFDYQLVQDSLYLTSKPTPNHLYFSNNQISSAILKIPKKLLPLTSLDLKTTDSSLTIVDVQVCEQMVVNAKDSSISMTKVSCPSSALRLEDSTLTISDGQMSELKLEASDAVITLTSFNLANATIRLEDCVWNLKECDLNGKLSCQAEDSVLTYKPSTDISLDIWEEDSSLKLPKDKAFTMMKEGDITHLSYKQENSPAQLVIHCEDCQLTIG</sequence>
<reference evidence="2" key="1">
    <citation type="submission" date="2023-11" db="EMBL/GenBank/DDBJ databases">
        <title>Antimicrobial resistance in invasive Streptococcus suis isolated in Spain and the associated genetic mechanisms.</title>
        <authorList>
            <person name="Uruen C."/>
            <person name="Arenas J.A."/>
        </authorList>
    </citation>
    <scope>NUCLEOTIDE SEQUENCE</scope>
    <source>
        <strain evidence="2">Ss_70</strain>
    </source>
</reference>